<sequence length="87" mass="10197">MSTQINSRIIMKHVSHRTCDQEFFYQADTVACTLNINVEELDFMLMKWFLFIHIPGMIDKSLKRVDHYKITVTVGVDARLKMTTCAR</sequence>
<gene>
    <name evidence="1" type="ORF">GALL_285290</name>
</gene>
<reference evidence="1" key="1">
    <citation type="submission" date="2016-10" db="EMBL/GenBank/DDBJ databases">
        <title>Sequence of Gallionella enrichment culture.</title>
        <authorList>
            <person name="Poehlein A."/>
            <person name="Muehling M."/>
            <person name="Daniel R."/>
        </authorList>
    </citation>
    <scope>NUCLEOTIDE SEQUENCE</scope>
</reference>
<organism evidence="1">
    <name type="scientific">mine drainage metagenome</name>
    <dbReference type="NCBI Taxonomy" id="410659"/>
    <lineage>
        <taxon>unclassified sequences</taxon>
        <taxon>metagenomes</taxon>
        <taxon>ecological metagenomes</taxon>
    </lineage>
</organism>
<protein>
    <submittedName>
        <fullName evidence="1">Uncharacterized protein</fullName>
    </submittedName>
</protein>
<accession>A0A1J5R0S1</accession>
<dbReference type="EMBL" id="MLJW01000325">
    <property type="protein sequence ID" value="OIQ89553.1"/>
    <property type="molecule type" value="Genomic_DNA"/>
</dbReference>
<evidence type="ECO:0000313" key="1">
    <source>
        <dbReference type="EMBL" id="OIQ89553.1"/>
    </source>
</evidence>
<name>A0A1J5R0S1_9ZZZZ</name>
<proteinExistence type="predicted"/>
<dbReference type="AlphaFoldDB" id="A0A1J5R0S1"/>
<comment type="caution">
    <text evidence="1">The sequence shown here is derived from an EMBL/GenBank/DDBJ whole genome shotgun (WGS) entry which is preliminary data.</text>
</comment>